<dbReference type="EMBL" id="CP144100">
    <property type="protein sequence ID" value="WWC87852.1"/>
    <property type="molecule type" value="Genomic_DNA"/>
</dbReference>
<dbReference type="AlphaFoldDB" id="A0AAX4JT99"/>
<sequence length="153" mass="16993">MVYLTTIISTLIPAIAFIPTAVFADRGHVKVIFPSDTVSQRTGDVSVNDPPMIGGLRDFELVVEKEGDIAEIPFAWTGYPKGQPDSKDEQWGLKCKVWAEKGFNEDIEFTLKYEVDGLAGPRDKKAHIRCENPQCYVDTCAFIPEVDSVSLLL</sequence>
<dbReference type="Proteomes" id="UP001355207">
    <property type="component" value="Chromosome 3"/>
</dbReference>
<name>A0AAX4JT99_9TREE</name>
<dbReference type="RefSeq" id="XP_066074615.1">
    <property type="nucleotide sequence ID" value="XM_066218518.1"/>
</dbReference>
<evidence type="ECO:0000313" key="1">
    <source>
        <dbReference type="EMBL" id="WWC87852.1"/>
    </source>
</evidence>
<gene>
    <name evidence="1" type="ORF">L201_002749</name>
</gene>
<dbReference type="GeneID" id="91093421"/>
<proteinExistence type="predicted"/>
<evidence type="ECO:0008006" key="3">
    <source>
        <dbReference type="Google" id="ProtNLM"/>
    </source>
</evidence>
<evidence type="ECO:0000313" key="2">
    <source>
        <dbReference type="Proteomes" id="UP001355207"/>
    </source>
</evidence>
<keyword evidence="2" id="KW-1185">Reference proteome</keyword>
<protein>
    <recommendedName>
        <fullName evidence="3">Phosphatidylglycerol/phosphatidylinositol transfer protein</fullName>
    </recommendedName>
</protein>
<organism evidence="1 2">
    <name type="scientific">Kwoniella dendrophila CBS 6074</name>
    <dbReference type="NCBI Taxonomy" id="1295534"/>
    <lineage>
        <taxon>Eukaryota</taxon>
        <taxon>Fungi</taxon>
        <taxon>Dikarya</taxon>
        <taxon>Basidiomycota</taxon>
        <taxon>Agaricomycotina</taxon>
        <taxon>Tremellomycetes</taxon>
        <taxon>Tremellales</taxon>
        <taxon>Cryptococcaceae</taxon>
        <taxon>Kwoniella</taxon>
    </lineage>
</organism>
<accession>A0AAX4JT99</accession>
<reference evidence="1 2" key="1">
    <citation type="submission" date="2024-01" db="EMBL/GenBank/DDBJ databases">
        <title>Comparative genomics of Cryptococcus and Kwoniella reveals pathogenesis evolution and contrasting modes of karyotype evolution via chromosome fusion or intercentromeric recombination.</title>
        <authorList>
            <person name="Coelho M.A."/>
            <person name="David-Palma M."/>
            <person name="Shea T."/>
            <person name="Bowers K."/>
            <person name="McGinley-Smith S."/>
            <person name="Mohammad A.W."/>
            <person name="Gnirke A."/>
            <person name="Yurkov A.M."/>
            <person name="Nowrousian M."/>
            <person name="Sun S."/>
            <person name="Cuomo C.A."/>
            <person name="Heitman J."/>
        </authorList>
    </citation>
    <scope>NUCLEOTIDE SEQUENCE [LARGE SCALE GENOMIC DNA]</scope>
    <source>
        <strain evidence="1 2">CBS 6074</strain>
    </source>
</reference>